<dbReference type="EMBL" id="JABBHF010000002">
    <property type="protein sequence ID" value="NMH86882.1"/>
    <property type="molecule type" value="Genomic_DNA"/>
</dbReference>
<comment type="caution">
    <text evidence="1">The sequence shown here is derived from an EMBL/GenBank/DDBJ whole genome shotgun (WGS) entry which is preliminary data.</text>
</comment>
<evidence type="ECO:0000313" key="1">
    <source>
        <dbReference type="EMBL" id="NMH86882.1"/>
    </source>
</evidence>
<organism evidence="1 2">
    <name type="scientific">Flavivirga algicola</name>
    <dbReference type="NCBI Taxonomy" id="2729136"/>
    <lineage>
        <taxon>Bacteria</taxon>
        <taxon>Pseudomonadati</taxon>
        <taxon>Bacteroidota</taxon>
        <taxon>Flavobacteriia</taxon>
        <taxon>Flavobacteriales</taxon>
        <taxon>Flavobacteriaceae</taxon>
        <taxon>Flavivirga</taxon>
    </lineage>
</organism>
<proteinExistence type="predicted"/>
<gene>
    <name evidence="1" type="ORF">HHX25_05155</name>
</gene>
<name>A0ABX1RTK0_9FLAO</name>
<dbReference type="Proteomes" id="UP000746690">
    <property type="component" value="Unassembled WGS sequence"/>
</dbReference>
<sequence>MGGAVESHTLALDNTITTIQDLKITPGFTDGATMSDLTISFSNEADASTFDVLRYTEFFVGPDPTLSTKSNVIEGAVVLANDGNITVKGANLESVYALTGQKVAATNLSSGVYLVRISKDDKVATVKVAF</sequence>
<accession>A0ABX1RTK0</accession>
<protein>
    <submittedName>
        <fullName evidence="1">T9SS type A sorting domain-containing protein</fullName>
    </submittedName>
</protein>
<reference evidence="1 2" key="1">
    <citation type="submission" date="2020-04" db="EMBL/GenBank/DDBJ databases">
        <title>A Flavivirga sp. nov.</title>
        <authorList>
            <person name="Sun X."/>
        </authorList>
    </citation>
    <scope>NUCLEOTIDE SEQUENCE [LARGE SCALE GENOMIC DNA]</scope>
    <source>
        <strain evidence="1 2">Y03</strain>
    </source>
</reference>
<keyword evidence="2" id="KW-1185">Reference proteome</keyword>
<evidence type="ECO:0000313" key="2">
    <source>
        <dbReference type="Proteomes" id="UP000746690"/>
    </source>
</evidence>
<dbReference type="RefSeq" id="WP_169670843.1">
    <property type="nucleotide sequence ID" value="NZ_JABBHF010000002.1"/>
</dbReference>